<feature type="transmembrane region" description="Helical" evidence="7">
    <location>
        <begin position="298"/>
        <end position="325"/>
    </location>
</feature>
<evidence type="ECO:0000256" key="3">
    <source>
        <dbReference type="ARBA" id="ARBA00022475"/>
    </source>
</evidence>
<evidence type="ECO:0000256" key="7">
    <source>
        <dbReference type="SAM" id="Phobius"/>
    </source>
</evidence>
<evidence type="ECO:0000256" key="5">
    <source>
        <dbReference type="ARBA" id="ARBA00022989"/>
    </source>
</evidence>
<feature type="transmembrane region" description="Helical" evidence="7">
    <location>
        <begin position="369"/>
        <end position="385"/>
    </location>
</feature>
<keyword evidence="3" id="KW-1003">Cell membrane</keyword>
<feature type="transmembrane region" description="Helical" evidence="7">
    <location>
        <begin position="154"/>
        <end position="173"/>
    </location>
</feature>
<feature type="transmembrane region" description="Helical" evidence="7">
    <location>
        <begin position="122"/>
        <end position="142"/>
    </location>
</feature>
<feature type="transmembrane region" description="Helical" evidence="7">
    <location>
        <begin position="223"/>
        <end position="254"/>
    </location>
</feature>
<keyword evidence="6 7" id="KW-0472">Membrane</keyword>
<sequence length="422" mass="45271">MSKLGFFLRGRLGAASLLLTGSMAAQAISLLVSPVLTRIYAADEWGSYALYTSAIAVLALLSSARYDSAVITPRSDAIARALVALVVLISLAVLPIGAALLIGWSQIAPGVLGEQFGRPWLWVLPLGVFLTAVQTGYTVYLLRNARYGDIAAARIAGSLISAALSVAFGWLHFGVWGLLLSSLAALFIVATMTWAMSGLPLWPRVSRRRLVVVAKRYINYPRVDLPSSLIGVLGSQLPTLLLGACFGSSFLGFYVLVDRVLLAPLNTVGGAIGSVFRVRATKLAATTGGFSQEYSSTFFLLLVPATGIFVPMMIFGEAIFMTIFGAQWSTAGQIAEALSPLYFIRLLASPLSSSLYVRNRMKIDLIGQLMFAASSLASMVIGWSLGDPWVALRLIVVINSSIYAMYLAYGWRIALVESSRGY</sequence>
<dbReference type="Pfam" id="PF13440">
    <property type="entry name" value="Polysacc_synt_3"/>
    <property type="match status" value="1"/>
</dbReference>
<evidence type="ECO:0000313" key="9">
    <source>
        <dbReference type="Proteomes" id="UP001209701"/>
    </source>
</evidence>
<reference evidence="8 9" key="1">
    <citation type="submission" date="2021-11" db="EMBL/GenBank/DDBJ databases">
        <authorList>
            <person name="Liang Q."/>
            <person name="Mou H."/>
            <person name="Liu Z."/>
        </authorList>
    </citation>
    <scope>NUCLEOTIDE SEQUENCE [LARGE SCALE GENOMIC DNA]</scope>
    <source>
        <strain evidence="8 9">CHU3</strain>
    </source>
</reference>
<dbReference type="PANTHER" id="PTHR30250">
    <property type="entry name" value="PST FAMILY PREDICTED COLANIC ACID TRANSPORTER"/>
    <property type="match status" value="1"/>
</dbReference>
<accession>A0ABT2YDX6</accession>
<name>A0ABT2YDX6_9BURK</name>
<protein>
    <submittedName>
        <fullName evidence="8">Oligosaccharide flippase family protein</fullName>
    </submittedName>
</protein>
<comment type="similarity">
    <text evidence="2">Belongs to the polysaccharide synthase family.</text>
</comment>
<feature type="transmembrane region" description="Helical" evidence="7">
    <location>
        <begin position="179"/>
        <end position="202"/>
    </location>
</feature>
<evidence type="ECO:0000256" key="1">
    <source>
        <dbReference type="ARBA" id="ARBA00004651"/>
    </source>
</evidence>
<keyword evidence="9" id="KW-1185">Reference proteome</keyword>
<feature type="transmembrane region" description="Helical" evidence="7">
    <location>
        <begin position="337"/>
        <end position="357"/>
    </location>
</feature>
<evidence type="ECO:0000256" key="6">
    <source>
        <dbReference type="ARBA" id="ARBA00023136"/>
    </source>
</evidence>
<proteinExistence type="inferred from homology"/>
<gene>
    <name evidence="8" type="ORF">LNV07_09130</name>
</gene>
<feature type="transmembrane region" description="Helical" evidence="7">
    <location>
        <begin position="260"/>
        <end position="278"/>
    </location>
</feature>
<feature type="transmembrane region" description="Helical" evidence="7">
    <location>
        <begin position="78"/>
        <end position="102"/>
    </location>
</feature>
<comment type="subcellular location">
    <subcellularLocation>
        <location evidence="1">Cell membrane</location>
        <topology evidence="1">Multi-pass membrane protein</topology>
    </subcellularLocation>
</comment>
<evidence type="ECO:0000313" key="8">
    <source>
        <dbReference type="EMBL" id="MCV2368256.1"/>
    </source>
</evidence>
<evidence type="ECO:0000256" key="2">
    <source>
        <dbReference type="ARBA" id="ARBA00007430"/>
    </source>
</evidence>
<dbReference type="PANTHER" id="PTHR30250:SF10">
    <property type="entry name" value="LIPOPOLYSACCHARIDE BIOSYNTHESIS PROTEIN WZXC"/>
    <property type="match status" value="1"/>
</dbReference>
<dbReference type="Proteomes" id="UP001209701">
    <property type="component" value="Unassembled WGS sequence"/>
</dbReference>
<dbReference type="RefSeq" id="WP_263570866.1">
    <property type="nucleotide sequence ID" value="NZ_JAJIRN010000004.1"/>
</dbReference>
<dbReference type="InterPro" id="IPR050833">
    <property type="entry name" value="Poly_Biosynth_Transport"/>
</dbReference>
<feature type="transmembrane region" description="Helical" evidence="7">
    <location>
        <begin position="391"/>
        <end position="411"/>
    </location>
</feature>
<dbReference type="EMBL" id="JAJIRN010000004">
    <property type="protein sequence ID" value="MCV2368256.1"/>
    <property type="molecule type" value="Genomic_DNA"/>
</dbReference>
<comment type="caution">
    <text evidence="8">The sequence shown here is derived from an EMBL/GenBank/DDBJ whole genome shotgun (WGS) entry which is preliminary data.</text>
</comment>
<organism evidence="8 9">
    <name type="scientific">Roseateles oligotrophus</name>
    <dbReference type="NCBI Taxonomy" id="1769250"/>
    <lineage>
        <taxon>Bacteria</taxon>
        <taxon>Pseudomonadati</taxon>
        <taxon>Pseudomonadota</taxon>
        <taxon>Betaproteobacteria</taxon>
        <taxon>Burkholderiales</taxon>
        <taxon>Sphaerotilaceae</taxon>
        <taxon>Roseateles</taxon>
    </lineage>
</organism>
<keyword evidence="5 7" id="KW-1133">Transmembrane helix</keyword>
<evidence type="ECO:0000256" key="4">
    <source>
        <dbReference type="ARBA" id="ARBA00022692"/>
    </source>
</evidence>
<keyword evidence="4 7" id="KW-0812">Transmembrane</keyword>
<feature type="transmembrane region" description="Helical" evidence="7">
    <location>
        <begin position="48"/>
        <end position="66"/>
    </location>
</feature>